<evidence type="ECO:0000313" key="1">
    <source>
        <dbReference type="EMBL" id="ASU35950.1"/>
    </source>
</evidence>
<dbReference type="Proteomes" id="UP000215002">
    <property type="component" value="Chromosome"/>
</dbReference>
<dbReference type="KEGG" id="muc:MuYL_4065"/>
<sequence>MFIHILTHVFPEGEQTDNVSAQVALKAKPKRITASKYFLI</sequence>
<dbReference type="AlphaFoldDB" id="A0A223P1Q0"/>
<protein>
    <submittedName>
        <fullName evidence="1">Uncharacterized protein</fullName>
    </submittedName>
</protein>
<keyword evidence="2" id="KW-1185">Reference proteome</keyword>
<dbReference type="EMBL" id="CP022743">
    <property type="protein sequence ID" value="ASU35950.1"/>
    <property type="molecule type" value="Genomic_DNA"/>
</dbReference>
<evidence type="ECO:0000313" key="2">
    <source>
        <dbReference type="Proteomes" id="UP000215002"/>
    </source>
</evidence>
<proteinExistence type="predicted"/>
<accession>A0A223P1Q0</accession>
<gene>
    <name evidence="1" type="ORF">MuYL_4065</name>
</gene>
<name>A0A223P1Q0_9SPHI</name>
<organism evidence="1 2">
    <name type="scientific">Mucilaginibacter xinganensis</name>
    <dbReference type="NCBI Taxonomy" id="1234841"/>
    <lineage>
        <taxon>Bacteria</taxon>
        <taxon>Pseudomonadati</taxon>
        <taxon>Bacteroidota</taxon>
        <taxon>Sphingobacteriia</taxon>
        <taxon>Sphingobacteriales</taxon>
        <taxon>Sphingobacteriaceae</taxon>
        <taxon>Mucilaginibacter</taxon>
    </lineage>
</organism>
<reference evidence="1 2" key="1">
    <citation type="submission" date="2017-08" db="EMBL/GenBank/DDBJ databases">
        <title>Complete genome sequence of Mucilaginibacter sp. strain BJC16-A31.</title>
        <authorList>
            <consortium name="Henan University of Science and Technology"/>
            <person name="You X."/>
        </authorList>
    </citation>
    <scope>NUCLEOTIDE SEQUENCE [LARGE SCALE GENOMIC DNA]</scope>
    <source>
        <strain evidence="1 2">BJC16-A31</strain>
    </source>
</reference>